<dbReference type="InterPro" id="IPR011006">
    <property type="entry name" value="CheY-like_superfamily"/>
</dbReference>
<dbReference type="SUPFAM" id="SSF52172">
    <property type="entry name" value="CheY-like"/>
    <property type="match status" value="1"/>
</dbReference>
<feature type="DNA-binding region" description="OmpR/PhoB-type" evidence="6">
    <location>
        <begin position="222"/>
        <end position="328"/>
    </location>
</feature>
<evidence type="ECO:0000256" key="2">
    <source>
        <dbReference type="ARBA" id="ARBA00023015"/>
    </source>
</evidence>
<keyword evidence="11" id="KW-1185">Reference proteome</keyword>
<evidence type="ECO:0000256" key="4">
    <source>
        <dbReference type="ARBA" id="ARBA00023163"/>
    </source>
</evidence>
<dbReference type="SMART" id="SM00448">
    <property type="entry name" value="REC"/>
    <property type="match status" value="1"/>
</dbReference>
<evidence type="ECO:0000256" key="1">
    <source>
        <dbReference type="ARBA" id="ARBA00022553"/>
    </source>
</evidence>
<gene>
    <name evidence="10" type="ORF">ACFOW9_14415</name>
</gene>
<accession>A0ABV8R4A2</accession>
<feature type="domain" description="OmpR/PhoB-type" evidence="9">
    <location>
        <begin position="222"/>
        <end position="328"/>
    </location>
</feature>
<proteinExistence type="predicted"/>
<evidence type="ECO:0000256" key="3">
    <source>
        <dbReference type="ARBA" id="ARBA00023125"/>
    </source>
</evidence>
<feature type="region of interest" description="Disordered" evidence="7">
    <location>
        <begin position="147"/>
        <end position="173"/>
    </location>
</feature>
<dbReference type="PANTHER" id="PTHR48111:SF4">
    <property type="entry name" value="DNA-BINDING DUAL TRANSCRIPTIONAL REGULATOR OMPR"/>
    <property type="match status" value="1"/>
</dbReference>
<dbReference type="Pfam" id="PF00486">
    <property type="entry name" value="Trans_reg_C"/>
    <property type="match status" value="1"/>
</dbReference>
<keyword evidence="3 6" id="KW-0238">DNA-binding</keyword>
<feature type="modified residue" description="4-aspartylphosphate" evidence="5">
    <location>
        <position position="55"/>
    </location>
</feature>
<protein>
    <submittedName>
        <fullName evidence="10">Response regulator transcription factor</fullName>
    </submittedName>
</protein>
<dbReference type="EMBL" id="JBHSCQ010000022">
    <property type="protein sequence ID" value="MFC4266800.1"/>
    <property type="molecule type" value="Genomic_DNA"/>
</dbReference>
<dbReference type="InterPro" id="IPR039420">
    <property type="entry name" value="WalR-like"/>
</dbReference>
<evidence type="ECO:0000313" key="11">
    <source>
        <dbReference type="Proteomes" id="UP001595773"/>
    </source>
</evidence>
<keyword evidence="1 5" id="KW-0597">Phosphoprotein</keyword>
<dbReference type="CDD" id="cd00383">
    <property type="entry name" value="trans_reg_C"/>
    <property type="match status" value="1"/>
</dbReference>
<dbReference type="PANTHER" id="PTHR48111">
    <property type="entry name" value="REGULATOR OF RPOS"/>
    <property type="match status" value="1"/>
</dbReference>
<dbReference type="InterPro" id="IPR036388">
    <property type="entry name" value="WH-like_DNA-bd_sf"/>
</dbReference>
<dbReference type="Proteomes" id="UP001595773">
    <property type="component" value="Unassembled WGS sequence"/>
</dbReference>
<dbReference type="SMART" id="SM00862">
    <property type="entry name" value="Trans_reg_C"/>
    <property type="match status" value="1"/>
</dbReference>
<dbReference type="Gene3D" id="1.10.10.10">
    <property type="entry name" value="Winged helix-like DNA-binding domain superfamily/Winged helix DNA-binding domain"/>
    <property type="match status" value="1"/>
</dbReference>
<comment type="caution">
    <text evidence="10">The sequence shown here is derived from an EMBL/GenBank/DDBJ whole genome shotgun (WGS) entry which is preliminary data.</text>
</comment>
<dbReference type="RefSeq" id="WP_230065968.1">
    <property type="nucleotide sequence ID" value="NZ_BAABLL010000010.1"/>
</dbReference>
<feature type="domain" description="Response regulatory" evidence="8">
    <location>
        <begin position="6"/>
        <end position="119"/>
    </location>
</feature>
<organism evidence="10 11">
    <name type="scientific">Arthrobacter cryoconiti</name>
    <dbReference type="NCBI Taxonomy" id="748907"/>
    <lineage>
        <taxon>Bacteria</taxon>
        <taxon>Bacillati</taxon>
        <taxon>Actinomycetota</taxon>
        <taxon>Actinomycetes</taxon>
        <taxon>Micrococcales</taxon>
        <taxon>Micrococcaceae</taxon>
        <taxon>Arthrobacter</taxon>
    </lineage>
</organism>
<dbReference type="PROSITE" id="PS51755">
    <property type="entry name" value="OMPR_PHOB"/>
    <property type="match status" value="1"/>
</dbReference>
<dbReference type="CDD" id="cd17574">
    <property type="entry name" value="REC_OmpR"/>
    <property type="match status" value="1"/>
</dbReference>
<keyword evidence="2" id="KW-0805">Transcription regulation</keyword>
<evidence type="ECO:0000256" key="7">
    <source>
        <dbReference type="SAM" id="MobiDB-lite"/>
    </source>
</evidence>
<dbReference type="InterPro" id="IPR016032">
    <property type="entry name" value="Sig_transdc_resp-reg_C-effctor"/>
</dbReference>
<evidence type="ECO:0000259" key="8">
    <source>
        <dbReference type="PROSITE" id="PS50110"/>
    </source>
</evidence>
<evidence type="ECO:0000256" key="6">
    <source>
        <dbReference type="PROSITE-ProRule" id="PRU01091"/>
    </source>
</evidence>
<dbReference type="Pfam" id="PF00072">
    <property type="entry name" value="Response_reg"/>
    <property type="match status" value="1"/>
</dbReference>
<evidence type="ECO:0000313" key="10">
    <source>
        <dbReference type="EMBL" id="MFC4266800.1"/>
    </source>
</evidence>
<sequence length="328" mass="36464">MDDHRVAVVIEDDLDIRELIQMILEQSGFEVIARGRGVQGVEAVREHNPAIIMLDLGLPDIDGFEVARRVRLFSDAYIIMLTARADELDTLMGLEAGADDYVTKPFRPRELRARINAMLRRPRQGSREATKATAATSLRVARLGEPALGTATPKNEEGTGIMAGSSTPENADSEKLVSMIPTAERRADPVPSDTSMTAGKGSEVRWREGDVDRRLSASSETERVLTHRGLVMNVGMRTLMVKDNPVELTRTEFDLLFALMDNCRLVRTKADLVRLLRGDDYESSSYTSDADERTIEVHMANLRRKLGDEAKAPIWIKTVRGVGYRIAV</sequence>
<name>A0ABV8R4A2_9MICC</name>
<dbReference type="SUPFAM" id="SSF46894">
    <property type="entry name" value="C-terminal effector domain of the bipartite response regulators"/>
    <property type="match status" value="1"/>
</dbReference>
<evidence type="ECO:0000256" key="5">
    <source>
        <dbReference type="PROSITE-ProRule" id="PRU00169"/>
    </source>
</evidence>
<keyword evidence="4" id="KW-0804">Transcription</keyword>
<dbReference type="InterPro" id="IPR001789">
    <property type="entry name" value="Sig_transdc_resp-reg_receiver"/>
</dbReference>
<dbReference type="PROSITE" id="PS50110">
    <property type="entry name" value="RESPONSE_REGULATORY"/>
    <property type="match status" value="1"/>
</dbReference>
<reference evidence="11" key="1">
    <citation type="journal article" date="2019" name="Int. J. Syst. Evol. Microbiol.">
        <title>The Global Catalogue of Microorganisms (GCM) 10K type strain sequencing project: providing services to taxonomists for standard genome sequencing and annotation.</title>
        <authorList>
            <consortium name="The Broad Institute Genomics Platform"/>
            <consortium name="The Broad Institute Genome Sequencing Center for Infectious Disease"/>
            <person name="Wu L."/>
            <person name="Ma J."/>
        </authorList>
    </citation>
    <scope>NUCLEOTIDE SEQUENCE [LARGE SCALE GENOMIC DNA]</scope>
    <source>
        <strain evidence="11">CGMCC 1.10698</strain>
    </source>
</reference>
<dbReference type="InterPro" id="IPR001867">
    <property type="entry name" value="OmpR/PhoB-type_DNA-bd"/>
</dbReference>
<dbReference type="Gene3D" id="3.40.50.2300">
    <property type="match status" value="1"/>
</dbReference>
<evidence type="ECO:0000259" key="9">
    <source>
        <dbReference type="PROSITE" id="PS51755"/>
    </source>
</evidence>